<dbReference type="InterPro" id="IPR013216">
    <property type="entry name" value="Methyltransf_11"/>
</dbReference>
<evidence type="ECO:0000313" key="3">
    <source>
        <dbReference type="Proteomes" id="UP000317122"/>
    </source>
</evidence>
<dbReference type="Gene3D" id="3.40.50.150">
    <property type="entry name" value="Vaccinia Virus protein VP39"/>
    <property type="match status" value="1"/>
</dbReference>
<dbReference type="Pfam" id="PF08241">
    <property type="entry name" value="Methyltransf_11"/>
    <property type="match status" value="1"/>
</dbReference>
<comment type="caution">
    <text evidence="2">The sequence shown here is derived from an EMBL/GenBank/DDBJ whole genome shotgun (WGS) entry which is preliminary data.</text>
</comment>
<dbReference type="CDD" id="cd02440">
    <property type="entry name" value="AdoMet_MTases"/>
    <property type="match status" value="1"/>
</dbReference>
<sequence>MLQAEFDQFAQEYQQQHAASIRLSGETPDFFAQYKIDDVAARLARSGVKPRRILDFGAGVGNSLGPMRAAFPDAEITLLDPSSQSLDIARKRFPGQADFRHFDGETIPYGDGSFDLAFAACVFHHIPENLHVGLIKEIERVLATGGSFFLFEHNPWNPLTTHAVRSCAFDENAVLIHGRDMRARMAAAGFSGPDIVYRIFFPRLFARLRPLERFLATIPLGAQYFVHAVKPAV</sequence>
<evidence type="ECO:0000259" key="1">
    <source>
        <dbReference type="Pfam" id="PF08241"/>
    </source>
</evidence>
<dbReference type="Proteomes" id="UP000317122">
    <property type="component" value="Unassembled WGS sequence"/>
</dbReference>
<name>A0A562NWU7_9HYPH</name>
<gene>
    <name evidence="2" type="ORF">IQ26_02983</name>
</gene>
<keyword evidence="2" id="KW-0489">Methyltransferase</keyword>
<dbReference type="EMBL" id="VLKT01000016">
    <property type="protein sequence ID" value="TWI36470.1"/>
    <property type="molecule type" value="Genomic_DNA"/>
</dbReference>
<proteinExistence type="predicted"/>
<protein>
    <submittedName>
        <fullName evidence="2">Methyltransferase family protein</fullName>
    </submittedName>
</protein>
<dbReference type="PANTHER" id="PTHR43861:SF1">
    <property type="entry name" value="TRANS-ACONITATE 2-METHYLTRANSFERASE"/>
    <property type="match status" value="1"/>
</dbReference>
<dbReference type="InterPro" id="IPR029063">
    <property type="entry name" value="SAM-dependent_MTases_sf"/>
</dbReference>
<keyword evidence="3" id="KW-1185">Reference proteome</keyword>
<reference evidence="2 3" key="1">
    <citation type="journal article" date="2015" name="Stand. Genomic Sci.">
        <title>Genomic Encyclopedia of Bacterial and Archaeal Type Strains, Phase III: the genomes of soil and plant-associated and newly described type strains.</title>
        <authorList>
            <person name="Whitman W.B."/>
            <person name="Woyke T."/>
            <person name="Klenk H.P."/>
            <person name="Zhou Y."/>
            <person name="Lilburn T.G."/>
            <person name="Beck B.J."/>
            <person name="De Vos P."/>
            <person name="Vandamme P."/>
            <person name="Eisen J.A."/>
            <person name="Garrity G."/>
            <person name="Hugenholtz P."/>
            <person name="Kyrpides N.C."/>
        </authorList>
    </citation>
    <scope>NUCLEOTIDE SEQUENCE [LARGE SCALE GENOMIC DNA]</scope>
    <source>
        <strain evidence="2 3">CGMCC 1.2546</strain>
    </source>
</reference>
<dbReference type="SUPFAM" id="SSF53335">
    <property type="entry name" value="S-adenosyl-L-methionine-dependent methyltransferases"/>
    <property type="match status" value="1"/>
</dbReference>
<dbReference type="GO" id="GO:0008757">
    <property type="term" value="F:S-adenosylmethionine-dependent methyltransferase activity"/>
    <property type="evidence" value="ECO:0007669"/>
    <property type="project" value="InterPro"/>
</dbReference>
<keyword evidence="2" id="KW-0808">Transferase</keyword>
<accession>A0A562NWU7</accession>
<dbReference type="AlphaFoldDB" id="A0A562NWU7"/>
<dbReference type="RefSeq" id="WP_145718441.1">
    <property type="nucleotide sequence ID" value="NZ_BSPF01000027.1"/>
</dbReference>
<organism evidence="2 3">
    <name type="scientific">Mesorhizobium tianshanense</name>
    <dbReference type="NCBI Taxonomy" id="39844"/>
    <lineage>
        <taxon>Bacteria</taxon>
        <taxon>Pseudomonadati</taxon>
        <taxon>Pseudomonadota</taxon>
        <taxon>Alphaproteobacteria</taxon>
        <taxon>Hyphomicrobiales</taxon>
        <taxon>Phyllobacteriaceae</taxon>
        <taxon>Mesorhizobium</taxon>
    </lineage>
</organism>
<dbReference type="OrthoDB" id="5449367at2"/>
<dbReference type="GO" id="GO:0032259">
    <property type="term" value="P:methylation"/>
    <property type="evidence" value="ECO:0007669"/>
    <property type="project" value="UniProtKB-KW"/>
</dbReference>
<evidence type="ECO:0000313" key="2">
    <source>
        <dbReference type="EMBL" id="TWI36470.1"/>
    </source>
</evidence>
<dbReference type="PANTHER" id="PTHR43861">
    <property type="entry name" value="TRANS-ACONITATE 2-METHYLTRANSFERASE-RELATED"/>
    <property type="match status" value="1"/>
</dbReference>
<feature type="domain" description="Methyltransferase type 11" evidence="1">
    <location>
        <begin position="54"/>
        <end position="149"/>
    </location>
</feature>